<reference evidence="1" key="1">
    <citation type="submission" date="2021-01" db="EMBL/GenBank/DDBJ databases">
        <authorList>
            <person name="Corre E."/>
            <person name="Pelletier E."/>
            <person name="Niang G."/>
            <person name="Scheremetjew M."/>
            <person name="Finn R."/>
            <person name="Kale V."/>
            <person name="Holt S."/>
            <person name="Cochrane G."/>
            <person name="Meng A."/>
            <person name="Brown T."/>
            <person name="Cohen L."/>
        </authorList>
    </citation>
    <scope>NUCLEOTIDE SEQUENCE</scope>
    <source>
        <strain evidence="1">CCMP1594</strain>
    </source>
</reference>
<protein>
    <submittedName>
        <fullName evidence="1">Uncharacterized protein</fullName>
    </submittedName>
</protein>
<organism evidence="1">
    <name type="scientific">Eutreptiella gymnastica</name>
    <dbReference type="NCBI Taxonomy" id="73025"/>
    <lineage>
        <taxon>Eukaryota</taxon>
        <taxon>Discoba</taxon>
        <taxon>Euglenozoa</taxon>
        <taxon>Euglenida</taxon>
        <taxon>Spirocuta</taxon>
        <taxon>Euglenophyceae</taxon>
        <taxon>Eutreptiales</taxon>
        <taxon>Eutreptiaceae</taxon>
        <taxon>Eutreptiella</taxon>
    </lineage>
</organism>
<accession>A0A7S4LGH8</accession>
<evidence type="ECO:0000313" key="1">
    <source>
        <dbReference type="EMBL" id="CAE0827542.1"/>
    </source>
</evidence>
<dbReference type="AlphaFoldDB" id="A0A7S4LGH8"/>
<dbReference type="EMBL" id="HBJA01112386">
    <property type="protein sequence ID" value="CAE0827542.1"/>
    <property type="molecule type" value="Transcribed_RNA"/>
</dbReference>
<gene>
    <name evidence="1" type="ORF">EGYM00163_LOCUS38804</name>
</gene>
<proteinExistence type="predicted"/>
<sequence length="112" mass="11939">MGRGVAVLSQLGAFFCGRFMGEGRVYGGLCDDGAHGEYKIRTAARISKLWSSPPFGPVRRAGKTEEQKEGGALTGDLFLPRGISVIVVISKAPAFQKIDILRADAQVTAWGV</sequence>
<name>A0A7S4LGH8_9EUGL</name>